<feature type="transmembrane region" description="Helical" evidence="1">
    <location>
        <begin position="28"/>
        <end position="54"/>
    </location>
</feature>
<name>A0A382F787_9ZZZZ</name>
<reference evidence="2" key="1">
    <citation type="submission" date="2018-05" db="EMBL/GenBank/DDBJ databases">
        <authorList>
            <person name="Lanie J.A."/>
            <person name="Ng W.-L."/>
            <person name="Kazmierczak K.M."/>
            <person name="Andrzejewski T.M."/>
            <person name="Davidsen T.M."/>
            <person name="Wayne K.J."/>
            <person name="Tettelin H."/>
            <person name="Glass J.I."/>
            <person name="Rusch D."/>
            <person name="Podicherti R."/>
            <person name="Tsui H.-C.T."/>
            <person name="Winkler M.E."/>
        </authorList>
    </citation>
    <scope>NUCLEOTIDE SEQUENCE</scope>
</reference>
<dbReference type="PANTHER" id="PTHR43471">
    <property type="entry name" value="ABC TRANSPORTER PERMEASE"/>
    <property type="match status" value="1"/>
</dbReference>
<keyword evidence="1" id="KW-1133">Transmembrane helix</keyword>
<evidence type="ECO:0000313" key="2">
    <source>
        <dbReference type="EMBL" id="SVB58492.1"/>
    </source>
</evidence>
<keyword evidence="1" id="KW-0812">Transmembrane</keyword>
<proteinExistence type="predicted"/>
<dbReference type="EMBL" id="UINC01048219">
    <property type="protein sequence ID" value="SVB58492.1"/>
    <property type="molecule type" value="Genomic_DNA"/>
</dbReference>
<keyword evidence="1" id="KW-0472">Membrane</keyword>
<sequence>MAVALLVIVFGIPMLVKSDGTAKGTVQIVLTYTLGSTTALLGIASLWMGCGTLAREIEDNVMQMVAVKPIARWQVWLGKWLGIMLLNAALMVPTGLAIFFLVAARADSPELSVFEKAKLQDEVLVSRSSLRERERDFSILRQRAYDYALLVAEAKTQYTEEEQALRMSVTNPEHILSFNQDYPRLVEQAQTRPTADTLVRLKEIETEAIRISKASFEIVLPGQDRFWEFQIDPDIVDEVNQKPVYLRFKFNADDEYDPKSHTLWFSIGEGTNKRWPPEGAFKEMRRGSSAFHEEELPIGIVPNKGMIRVHFVNQNSDRPIVFLMEDGPMILYHDGGFGTNLFRGLLIIYFWLGLISAVGLMASSFLSFPVAAFMSLGILLISASTGTLEQIIDEGGISGINHETGKKDQSSAGDIVAITFSKAVLWITKSIWDYSPVDNLSSGRTITWNTLLTAFVWVVLIMGGLVMAVGAYMFQRKELALPNPTASMN</sequence>
<feature type="transmembrane region" description="Helical" evidence="1">
    <location>
        <begin position="348"/>
        <end position="381"/>
    </location>
</feature>
<feature type="transmembrane region" description="Helical" evidence="1">
    <location>
        <begin position="75"/>
        <end position="102"/>
    </location>
</feature>
<evidence type="ECO:0000256" key="1">
    <source>
        <dbReference type="SAM" id="Phobius"/>
    </source>
</evidence>
<feature type="transmembrane region" description="Helical" evidence="1">
    <location>
        <begin position="452"/>
        <end position="474"/>
    </location>
</feature>
<protein>
    <submittedName>
        <fullName evidence="2">Uncharacterized protein</fullName>
    </submittedName>
</protein>
<organism evidence="2">
    <name type="scientific">marine metagenome</name>
    <dbReference type="NCBI Taxonomy" id="408172"/>
    <lineage>
        <taxon>unclassified sequences</taxon>
        <taxon>metagenomes</taxon>
        <taxon>ecological metagenomes</taxon>
    </lineage>
</organism>
<dbReference type="PANTHER" id="PTHR43471:SF10">
    <property type="entry name" value="SLL1107 PROTEIN"/>
    <property type="match status" value="1"/>
</dbReference>
<accession>A0A382F787</accession>
<dbReference type="AlphaFoldDB" id="A0A382F787"/>
<gene>
    <name evidence="2" type="ORF">METZ01_LOCUS211346</name>
</gene>